<feature type="transmembrane region" description="Helical" evidence="1">
    <location>
        <begin position="7"/>
        <end position="26"/>
    </location>
</feature>
<evidence type="ECO:0000313" key="2">
    <source>
        <dbReference type="EMBL" id="SDE01340.1"/>
    </source>
</evidence>
<proteinExistence type="predicted"/>
<evidence type="ECO:0000256" key="1">
    <source>
        <dbReference type="SAM" id="Phobius"/>
    </source>
</evidence>
<name>A0A1G6ZFK8_NIADE</name>
<accession>A0A1G6ZFK8</accession>
<dbReference type="EMBL" id="FMZO01000018">
    <property type="protein sequence ID" value="SDE01340.1"/>
    <property type="molecule type" value="Genomic_DNA"/>
</dbReference>
<dbReference type="AlphaFoldDB" id="A0A1G6ZFK8"/>
<keyword evidence="3" id="KW-1185">Reference proteome</keyword>
<feature type="transmembrane region" description="Helical" evidence="1">
    <location>
        <begin position="38"/>
        <end position="63"/>
    </location>
</feature>
<organism evidence="2 3">
    <name type="scientific">Niabella drilacis (strain DSM 25811 / CCM 8410 / CCUG 62505 / LMG 26954 / E90)</name>
    <dbReference type="NCBI Taxonomy" id="1285928"/>
    <lineage>
        <taxon>Bacteria</taxon>
        <taxon>Pseudomonadati</taxon>
        <taxon>Bacteroidota</taxon>
        <taxon>Chitinophagia</taxon>
        <taxon>Chitinophagales</taxon>
        <taxon>Chitinophagaceae</taxon>
        <taxon>Niabella</taxon>
    </lineage>
</organism>
<dbReference type="Proteomes" id="UP000198757">
    <property type="component" value="Unassembled WGS sequence"/>
</dbReference>
<sequence length="102" mass="11741">MRWLIFLSKVGFLCGITVILAFSLLFNEWNKGETVSSSIITSGYALGLVLIPLINIIYLICWITGRKPGSIVPRWLIFFNIACLLLIFAYTFYINDPYYHQK</sequence>
<dbReference type="RefSeq" id="WP_090392547.1">
    <property type="nucleotide sequence ID" value="NZ_FMZO01000018.1"/>
</dbReference>
<reference evidence="3" key="1">
    <citation type="submission" date="2016-10" db="EMBL/GenBank/DDBJ databases">
        <authorList>
            <person name="Varghese N."/>
            <person name="Submissions S."/>
        </authorList>
    </citation>
    <scope>NUCLEOTIDE SEQUENCE [LARGE SCALE GENOMIC DNA]</scope>
    <source>
        <strain evidence="3">DSM 25811 / CCM 8410 / LMG 26954 / E90</strain>
    </source>
</reference>
<keyword evidence="1" id="KW-0812">Transmembrane</keyword>
<dbReference type="OrthoDB" id="680057at2"/>
<feature type="transmembrane region" description="Helical" evidence="1">
    <location>
        <begin position="75"/>
        <end position="94"/>
    </location>
</feature>
<keyword evidence="1" id="KW-1133">Transmembrane helix</keyword>
<dbReference type="STRING" id="1285928.SAMN04487894_11829"/>
<evidence type="ECO:0000313" key="3">
    <source>
        <dbReference type="Proteomes" id="UP000198757"/>
    </source>
</evidence>
<protein>
    <submittedName>
        <fullName evidence="2">Uncharacterized protein</fullName>
    </submittedName>
</protein>
<gene>
    <name evidence="2" type="ORF">SAMN04487894_11829</name>
</gene>
<keyword evidence="1" id="KW-0472">Membrane</keyword>